<protein>
    <submittedName>
        <fullName evidence="1">Uncharacterized protein</fullName>
    </submittedName>
</protein>
<reference evidence="1" key="2">
    <citation type="journal article" date="2015" name="Fish Shellfish Immunol.">
        <title>Early steps in the European eel (Anguilla anguilla)-Vibrio vulnificus interaction in the gills: Role of the RtxA13 toxin.</title>
        <authorList>
            <person name="Callol A."/>
            <person name="Pajuelo D."/>
            <person name="Ebbesson L."/>
            <person name="Teles M."/>
            <person name="MacKenzie S."/>
            <person name="Amaro C."/>
        </authorList>
    </citation>
    <scope>NUCLEOTIDE SEQUENCE</scope>
</reference>
<sequence length="11" mass="1083">MGSATDISKSS</sequence>
<reference evidence="1" key="1">
    <citation type="submission" date="2014-11" db="EMBL/GenBank/DDBJ databases">
        <authorList>
            <person name="Amaro Gonzalez C."/>
        </authorList>
    </citation>
    <scope>NUCLEOTIDE SEQUENCE</scope>
</reference>
<proteinExistence type="predicted"/>
<accession>A0A0E9QXE4</accession>
<name>A0A0E9QXE4_ANGAN</name>
<evidence type="ECO:0000313" key="1">
    <source>
        <dbReference type="EMBL" id="JAH21152.1"/>
    </source>
</evidence>
<organism evidence="1">
    <name type="scientific">Anguilla anguilla</name>
    <name type="common">European freshwater eel</name>
    <name type="synonym">Muraena anguilla</name>
    <dbReference type="NCBI Taxonomy" id="7936"/>
    <lineage>
        <taxon>Eukaryota</taxon>
        <taxon>Metazoa</taxon>
        <taxon>Chordata</taxon>
        <taxon>Craniata</taxon>
        <taxon>Vertebrata</taxon>
        <taxon>Euteleostomi</taxon>
        <taxon>Actinopterygii</taxon>
        <taxon>Neopterygii</taxon>
        <taxon>Teleostei</taxon>
        <taxon>Anguilliformes</taxon>
        <taxon>Anguillidae</taxon>
        <taxon>Anguilla</taxon>
    </lineage>
</organism>
<dbReference type="EMBL" id="GBXM01087425">
    <property type="protein sequence ID" value="JAH21152.1"/>
    <property type="molecule type" value="Transcribed_RNA"/>
</dbReference>